<dbReference type="InterPro" id="IPR036028">
    <property type="entry name" value="SH3-like_dom_sf"/>
</dbReference>
<dbReference type="AlphaFoldDB" id="A0AA35W987"/>
<dbReference type="PROSITE" id="PS50002">
    <property type="entry name" value="SH3"/>
    <property type="match status" value="2"/>
</dbReference>
<feature type="compositionally biased region" description="Low complexity" evidence="3">
    <location>
        <begin position="370"/>
        <end position="382"/>
    </location>
</feature>
<dbReference type="PANTHER" id="PTHR13357">
    <property type="entry name" value="SH3 ADAPTER PROTEIN SPIN90 NCK INTERACTING PROTEIN WITH SH3 DOMAIN"/>
    <property type="match status" value="1"/>
</dbReference>
<dbReference type="PANTHER" id="PTHR13357:SF1">
    <property type="entry name" value="NCK-INTERACTING PROTEIN WITH SH3 DOMAIN"/>
    <property type="match status" value="1"/>
</dbReference>
<feature type="compositionally biased region" description="Polar residues" evidence="3">
    <location>
        <begin position="526"/>
        <end position="536"/>
    </location>
</feature>
<feature type="region of interest" description="Disordered" evidence="3">
    <location>
        <begin position="205"/>
        <end position="536"/>
    </location>
</feature>
<evidence type="ECO:0000256" key="2">
    <source>
        <dbReference type="PROSITE-ProRule" id="PRU00192"/>
    </source>
</evidence>
<evidence type="ECO:0000259" key="4">
    <source>
        <dbReference type="PROSITE" id="PS50002"/>
    </source>
</evidence>
<proteinExistence type="predicted"/>
<dbReference type="GO" id="GO:0006897">
    <property type="term" value="P:endocytosis"/>
    <property type="evidence" value="ECO:0007669"/>
    <property type="project" value="TreeGrafter"/>
</dbReference>
<feature type="compositionally biased region" description="Basic and acidic residues" evidence="3">
    <location>
        <begin position="158"/>
        <end position="168"/>
    </location>
</feature>
<keyword evidence="1 2" id="KW-0728">SH3 domain</keyword>
<dbReference type="Proteomes" id="UP001174909">
    <property type="component" value="Unassembled WGS sequence"/>
</dbReference>
<evidence type="ECO:0000313" key="6">
    <source>
        <dbReference type="Proteomes" id="UP001174909"/>
    </source>
</evidence>
<comment type="caution">
    <text evidence="5">The sequence shown here is derived from an EMBL/GenBank/DDBJ whole genome shotgun (WGS) entry which is preliminary data.</text>
</comment>
<keyword evidence="6" id="KW-1185">Reference proteome</keyword>
<dbReference type="InterPro" id="IPR001452">
    <property type="entry name" value="SH3_domain"/>
</dbReference>
<dbReference type="InterPro" id="IPR030125">
    <property type="entry name" value="SPIN90/Ldb17"/>
</dbReference>
<name>A0AA35W987_GEOBA</name>
<sequence>MATYQAVYDYKNTSSAMLSFRCGDKFTVKKKTNDDWWEVESEKGATGLVPVSYLELLEDKSETDGGGGGGVGGVFTALYDFTGQDGTQLSFQRGEKLKLEAKTDVSWWTMKSLATGLSGYVPLNYIDVPVETATSPAHTTSGATTNTPGDTTTSGSHGDTRPHPHDGVGENEALSEVLLSVDRAMQKIHDEATLQGGTYTSQQRAALQQLATHRKSVVEESSSLTQQHTANNHQQPSPKSHSHKNATPSPSLTHSSHAGLTVNGGATTANPITAHSSPRPRRKAPAPPTNHTPLRADHFSSLPRRSKYNMKGSRSREDLVGGSNNQTTLQDFAGLRDRSQTQPQHAMSAVRRVRSGSQPSLVPIQNHTGTAAASSTSRPPSAGKVPSPSSSPLKTRTPHSSPQQSNPSSPQKTHHQQQHNHHQQQGRRRVSEQTGGHGVQRTLSSTSSSSLTVLPSQESPGKSAASRSKSFDIHHHPVAAGSSSHTVAPPPSSPSHQPRRPAPVRTSSAGTPEEKKKITLPPGLSPRTSPLTQRRTVSTTALPEIATPMTTPLPTQFPASDGADLIEVVRTRTQLSYAKSVEAVKGVLEILRDKLPDSCGATMGALLSAVHASQANTSPSSARKVDSSADTARLKEIFFQLRDVREDSQQRGWAVHDDLGVIMEYLSELLQILCDADQEVTRAAVKEDKYENILTLIGYYDIESRIPIRLLMLQVFGVLCGMDREIISIFLSSILPNELGRDINNRLTEIEKTLYSSTVCTMIFSTGEPVPLTVYDQWNEEYISFLLDTIETPPEQDTDEQLPDAFLNVLLSFNQHFSDPETNPVMSVLKTKKDPRHFSEKFMFLINRGDDPVALLDPLCPDSLTKFALDVFSSPETSGMFYTTDLMVLIDIVLRQISDLCPGRPGHYLELLYRLVGSTDYRSHGHRQKEITVVLNRISQEEGEESLPDKELVRKIWVSHPGCFDEITDL</sequence>
<feature type="domain" description="SH3" evidence="4">
    <location>
        <begin position="1"/>
        <end position="59"/>
    </location>
</feature>
<feature type="compositionally biased region" description="Low complexity" evidence="3">
    <location>
        <begin position="139"/>
        <end position="157"/>
    </location>
</feature>
<dbReference type="CDD" id="cd00174">
    <property type="entry name" value="SH3"/>
    <property type="match status" value="1"/>
</dbReference>
<feature type="compositionally biased region" description="Basic residues" evidence="3">
    <location>
        <begin position="412"/>
        <end position="428"/>
    </location>
</feature>
<feature type="compositionally biased region" description="Polar residues" evidence="3">
    <location>
        <begin position="219"/>
        <end position="276"/>
    </location>
</feature>
<feature type="compositionally biased region" description="Polar residues" evidence="3">
    <location>
        <begin position="355"/>
        <end position="369"/>
    </location>
</feature>
<dbReference type="InterPro" id="IPR018556">
    <property type="entry name" value="SPIN90/Ldb17_LRD"/>
</dbReference>
<accession>A0AA35W987</accession>
<dbReference type="SMART" id="SM00326">
    <property type="entry name" value="SH3"/>
    <property type="match status" value="2"/>
</dbReference>
<organism evidence="5 6">
    <name type="scientific">Geodia barretti</name>
    <name type="common">Barrett's horny sponge</name>
    <dbReference type="NCBI Taxonomy" id="519541"/>
    <lineage>
        <taxon>Eukaryota</taxon>
        <taxon>Metazoa</taxon>
        <taxon>Porifera</taxon>
        <taxon>Demospongiae</taxon>
        <taxon>Heteroscleromorpha</taxon>
        <taxon>Tetractinellida</taxon>
        <taxon>Astrophorina</taxon>
        <taxon>Geodiidae</taxon>
        <taxon>Geodia</taxon>
    </lineage>
</organism>
<gene>
    <name evidence="5" type="ORF">GBAR_LOCUS5966</name>
</gene>
<dbReference type="EMBL" id="CASHTH010000891">
    <property type="protein sequence ID" value="CAI8008756.1"/>
    <property type="molecule type" value="Genomic_DNA"/>
</dbReference>
<feature type="compositionally biased region" description="Low complexity" evidence="3">
    <location>
        <begin position="442"/>
        <end position="456"/>
    </location>
</feature>
<feature type="domain" description="SH3" evidence="4">
    <location>
        <begin position="70"/>
        <end position="131"/>
    </location>
</feature>
<dbReference type="Pfam" id="PF00018">
    <property type="entry name" value="SH3_1"/>
    <property type="match status" value="1"/>
</dbReference>
<dbReference type="Gene3D" id="2.30.30.40">
    <property type="entry name" value="SH3 Domains"/>
    <property type="match status" value="2"/>
</dbReference>
<feature type="compositionally biased region" description="Low complexity" evidence="3">
    <location>
        <begin position="400"/>
        <end position="411"/>
    </location>
</feature>
<dbReference type="Pfam" id="PF14604">
    <property type="entry name" value="SH3_9"/>
    <property type="match status" value="1"/>
</dbReference>
<feature type="region of interest" description="Disordered" evidence="3">
    <location>
        <begin position="134"/>
        <end position="170"/>
    </location>
</feature>
<evidence type="ECO:0000313" key="5">
    <source>
        <dbReference type="EMBL" id="CAI8008756.1"/>
    </source>
</evidence>
<evidence type="ECO:0000256" key="1">
    <source>
        <dbReference type="ARBA" id="ARBA00022443"/>
    </source>
</evidence>
<reference evidence="5" key="1">
    <citation type="submission" date="2023-03" db="EMBL/GenBank/DDBJ databases">
        <authorList>
            <person name="Steffen K."/>
            <person name="Cardenas P."/>
        </authorList>
    </citation>
    <scope>NUCLEOTIDE SEQUENCE</scope>
</reference>
<dbReference type="SUPFAM" id="SSF50044">
    <property type="entry name" value="SH3-domain"/>
    <property type="match status" value="2"/>
</dbReference>
<evidence type="ECO:0000256" key="3">
    <source>
        <dbReference type="SAM" id="MobiDB-lite"/>
    </source>
</evidence>
<protein>
    <submittedName>
        <fullName evidence="5">NCK-interacting protein with SH3 domain</fullName>
    </submittedName>
</protein>
<dbReference type="GO" id="GO:0071933">
    <property type="term" value="F:Arp2/3 complex binding"/>
    <property type="evidence" value="ECO:0007669"/>
    <property type="project" value="TreeGrafter"/>
</dbReference>
<feature type="compositionally biased region" description="Polar residues" evidence="3">
    <location>
        <begin position="457"/>
        <end position="468"/>
    </location>
</feature>
<dbReference type="Pfam" id="PF09431">
    <property type="entry name" value="SPIN90_LRD"/>
    <property type="match status" value="1"/>
</dbReference>